<dbReference type="EMBL" id="MU839828">
    <property type="protein sequence ID" value="KAK1758818.1"/>
    <property type="molecule type" value="Genomic_DNA"/>
</dbReference>
<protein>
    <submittedName>
        <fullName evidence="2">Uncharacterized protein</fullName>
    </submittedName>
</protein>
<evidence type="ECO:0000313" key="2">
    <source>
        <dbReference type="EMBL" id="KAK1758818.1"/>
    </source>
</evidence>
<evidence type="ECO:0000256" key="1">
    <source>
        <dbReference type="SAM" id="MobiDB-lite"/>
    </source>
</evidence>
<evidence type="ECO:0000313" key="3">
    <source>
        <dbReference type="Proteomes" id="UP001239445"/>
    </source>
</evidence>
<comment type="caution">
    <text evidence="2">The sequence shown here is derived from an EMBL/GenBank/DDBJ whole genome shotgun (WGS) entry which is preliminary data.</text>
</comment>
<proteinExistence type="predicted"/>
<sequence>MRMSQLPNYPATSPMGLLRKRQELPAGSPEESPEHDHAASFAPRCQGPGRLFACPFHKAYPNHKDLDRLCTKRGWPTFHRLKEHVLRKHPSLQRAGQASSPRPVQIPNLNPLFRLSPEAHDGLWRRRSKRITDEQKWWSLYKLQFGSSHNVPSPYVEQVFDDVLDSLVRFSCSPDQSSRLGLDKTFQDTLVRLVYEFRSNNGGHLSRYDTAPMANETLGGQDAIHAGGPPFGVLPGIVRWQSPEVPEEIPTPRDLLPVNVFKSSTDPWSGLDSVDSSCWFNITPNCHSGDFDGDLADLLPT</sequence>
<gene>
    <name evidence="2" type="ORF">QBC47DRAFT_370581</name>
</gene>
<organism evidence="2 3">
    <name type="scientific">Echria macrotheca</name>
    <dbReference type="NCBI Taxonomy" id="438768"/>
    <lineage>
        <taxon>Eukaryota</taxon>
        <taxon>Fungi</taxon>
        <taxon>Dikarya</taxon>
        <taxon>Ascomycota</taxon>
        <taxon>Pezizomycotina</taxon>
        <taxon>Sordariomycetes</taxon>
        <taxon>Sordariomycetidae</taxon>
        <taxon>Sordariales</taxon>
        <taxon>Schizotheciaceae</taxon>
        <taxon>Echria</taxon>
    </lineage>
</organism>
<accession>A0AAJ0FCY2</accession>
<feature type="region of interest" description="Disordered" evidence="1">
    <location>
        <begin position="89"/>
        <end position="110"/>
    </location>
</feature>
<dbReference type="PANTHER" id="PTHR38166:SF1">
    <property type="entry name" value="C2H2-TYPE DOMAIN-CONTAINING PROTEIN"/>
    <property type="match status" value="1"/>
</dbReference>
<keyword evidence="3" id="KW-1185">Reference proteome</keyword>
<dbReference type="PANTHER" id="PTHR38166">
    <property type="entry name" value="C2H2-TYPE DOMAIN-CONTAINING PROTEIN-RELATED"/>
    <property type="match status" value="1"/>
</dbReference>
<dbReference type="AlphaFoldDB" id="A0AAJ0FCY2"/>
<reference evidence="2" key="1">
    <citation type="submission" date="2023-06" db="EMBL/GenBank/DDBJ databases">
        <title>Genome-scale phylogeny and comparative genomics of the fungal order Sordariales.</title>
        <authorList>
            <consortium name="Lawrence Berkeley National Laboratory"/>
            <person name="Hensen N."/>
            <person name="Bonometti L."/>
            <person name="Westerberg I."/>
            <person name="Brannstrom I.O."/>
            <person name="Guillou S."/>
            <person name="Cros-Aarteil S."/>
            <person name="Calhoun S."/>
            <person name="Haridas S."/>
            <person name="Kuo A."/>
            <person name="Mondo S."/>
            <person name="Pangilinan J."/>
            <person name="Riley R."/>
            <person name="Labutti K."/>
            <person name="Andreopoulos B."/>
            <person name="Lipzen A."/>
            <person name="Chen C."/>
            <person name="Yanf M."/>
            <person name="Daum C."/>
            <person name="Ng V."/>
            <person name="Clum A."/>
            <person name="Steindorff A."/>
            <person name="Ohm R."/>
            <person name="Martin F."/>
            <person name="Silar P."/>
            <person name="Natvig D."/>
            <person name="Lalanne C."/>
            <person name="Gautier V."/>
            <person name="Ament-Velasquez S.L."/>
            <person name="Kruys A."/>
            <person name="Hutchinson M.I."/>
            <person name="Powell A.J."/>
            <person name="Barry K."/>
            <person name="Miller A.N."/>
            <person name="Grigoriev I.V."/>
            <person name="Debuchy R."/>
            <person name="Gladieux P."/>
            <person name="Thoren M.H."/>
            <person name="Johannesson H."/>
        </authorList>
    </citation>
    <scope>NUCLEOTIDE SEQUENCE</scope>
    <source>
        <strain evidence="2">PSN4</strain>
    </source>
</reference>
<name>A0AAJ0FCY2_9PEZI</name>
<dbReference type="Proteomes" id="UP001239445">
    <property type="component" value="Unassembled WGS sequence"/>
</dbReference>